<evidence type="ECO:0000256" key="7">
    <source>
        <dbReference type="ARBA" id="ARBA00023235"/>
    </source>
</evidence>
<dbReference type="InterPro" id="IPR046457">
    <property type="entry name" value="PMI_typeI_cat"/>
</dbReference>
<reference evidence="12 13" key="1">
    <citation type="submission" date="2020-08" db="EMBL/GenBank/DDBJ databases">
        <title>Genome public.</title>
        <authorList>
            <person name="Liu C."/>
            <person name="Sun Q."/>
        </authorList>
    </citation>
    <scope>NUCLEOTIDE SEQUENCE [LARGE SCALE GENOMIC DNA]</scope>
    <source>
        <strain evidence="12 13">NSJ-35</strain>
    </source>
</reference>
<evidence type="ECO:0000256" key="5">
    <source>
        <dbReference type="ARBA" id="ARBA00022723"/>
    </source>
</evidence>
<evidence type="ECO:0000256" key="3">
    <source>
        <dbReference type="ARBA" id="ARBA00010772"/>
    </source>
</evidence>
<evidence type="ECO:0000313" key="12">
    <source>
        <dbReference type="EMBL" id="MBC5648198.1"/>
    </source>
</evidence>
<comment type="catalytic activity">
    <reaction evidence="1">
        <text>D-mannose 6-phosphate = D-fructose 6-phosphate</text>
        <dbReference type="Rhea" id="RHEA:12356"/>
        <dbReference type="ChEBI" id="CHEBI:58735"/>
        <dbReference type="ChEBI" id="CHEBI:61527"/>
        <dbReference type="EC" id="5.3.1.8"/>
    </reaction>
</comment>
<evidence type="ECO:0000256" key="4">
    <source>
        <dbReference type="ARBA" id="ARBA00011956"/>
    </source>
</evidence>
<comment type="caution">
    <text evidence="12">The sequence shown here is derived from an EMBL/GenBank/DDBJ whole genome shotgun (WGS) entry which is preliminary data.</text>
</comment>
<organism evidence="12 13">
    <name type="scientific">Christensenella tenuis</name>
    <dbReference type="NCBI Taxonomy" id="2763033"/>
    <lineage>
        <taxon>Bacteria</taxon>
        <taxon>Bacillati</taxon>
        <taxon>Bacillota</taxon>
        <taxon>Clostridia</taxon>
        <taxon>Christensenellales</taxon>
        <taxon>Christensenellaceae</taxon>
        <taxon>Christensenella</taxon>
    </lineage>
</organism>
<accession>A0ABR7EEK7</accession>
<dbReference type="InterPro" id="IPR001250">
    <property type="entry name" value="Man6P_Isoase-1"/>
</dbReference>
<evidence type="ECO:0000256" key="2">
    <source>
        <dbReference type="ARBA" id="ARBA00001947"/>
    </source>
</evidence>
<dbReference type="CDD" id="cd07010">
    <property type="entry name" value="cupin_PMI_type_I_N_bac"/>
    <property type="match status" value="1"/>
</dbReference>
<evidence type="ECO:0000259" key="10">
    <source>
        <dbReference type="Pfam" id="PF20511"/>
    </source>
</evidence>
<comment type="cofactor">
    <cofactor evidence="2">
        <name>Zn(2+)</name>
        <dbReference type="ChEBI" id="CHEBI:29105"/>
    </cofactor>
</comment>
<dbReference type="SUPFAM" id="SSF51182">
    <property type="entry name" value="RmlC-like cupins"/>
    <property type="match status" value="1"/>
</dbReference>
<keyword evidence="6" id="KW-0862">Zinc</keyword>
<dbReference type="RefSeq" id="WP_186857698.1">
    <property type="nucleotide sequence ID" value="NZ_JACOON010000003.1"/>
</dbReference>
<dbReference type="InterPro" id="IPR011051">
    <property type="entry name" value="RmlC_Cupin_sf"/>
</dbReference>
<dbReference type="InterPro" id="IPR049071">
    <property type="entry name" value="MPI_cupin_dom"/>
</dbReference>
<dbReference type="InterPro" id="IPR051804">
    <property type="entry name" value="Carb_Metab_Reg_Kinase/Isom"/>
</dbReference>
<evidence type="ECO:0000256" key="8">
    <source>
        <dbReference type="ARBA" id="ARBA00029741"/>
    </source>
</evidence>
<feature type="domain" description="Mannose-6-phosphate isomerase cupin" evidence="11">
    <location>
        <begin position="237"/>
        <end position="304"/>
    </location>
</feature>
<name>A0ABR7EEK7_9FIRM</name>
<dbReference type="PIRSF" id="PIRSF036894">
    <property type="entry name" value="PMI_Firm_short"/>
    <property type="match status" value="1"/>
</dbReference>
<sequence>MLYPLVLGPVLKDYLWGGTKLKTIYHKDGVFPKIAESWELACHREGVSRIENGAYAGMTLNEYLEKEGCSVLGNGKEELPLLIKIIDTADSLSIQVHPDDAYAAIHENGQDGKTELWYIMECEPGAALYYGFQKEISKAEFKKRAADGTITEVLNKVKVRKGDVFLIKPGTVHAIGKNMTVAEIGTNSNITYRIYDFGRTDAQGNPRPLHIEQAADVLHFREPAVYRLDQPLDCGTFQIEKIELCEKGQVLCADESSFHNLLCVEGTGTLTYQSGVIEIPAGKDVFVPAGLGDYTLSGQATLLKTTV</sequence>
<evidence type="ECO:0000259" key="11">
    <source>
        <dbReference type="Pfam" id="PF21621"/>
    </source>
</evidence>
<dbReference type="GO" id="GO:0004476">
    <property type="term" value="F:mannose-6-phosphate isomerase activity"/>
    <property type="evidence" value="ECO:0007669"/>
    <property type="project" value="UniProtKB-EC"/>
</dbReference>
<evidence type="ECO:0000256" key="6">
    <source>
        <dbReference type="ARBA" id="ARBA00022833"/>
    </source>
</evidence>
<gene>
    <name evidence="12" type="primary">manA</name>
    <name evidence="12" type="ORF">H8S18_07600</name>
</gene>
<keyword evidence="5" id="KW-0479">Metal-binding</keyword>
<dbReference type="InterPro" id="IPR014628">
    <property type="entry name" value="Man6P_isomerase_Firm_short"/>
</dbReference>
<comment type="similarity">
    <text evidence="3">Belongs to the mannose-6-phosphate isomerase type 1 family.</text>
</comment>
<dbReference type="InterPro" id="IPR014710">
    <property type="entry name" value="RmlC-like_jellyroll"/>
</dbReference>
<dbReference type="Pfam" id="PF20511">
    <property type="entry name" value="PMI_typeI_cat"/>
    <property type="match status" value="1"/>
</dbReference>
<evidence type="ECO:0000256" key="9">
    <source>
        <dbReference type="ARBA" id="ARBA00030762"/>
    </source>
</evidence>
<dbReference type="PANTHER" id="PTHR42742">
    <property type="entry name" value="TRANSCRIPTIONAL REPRESSOR MPRA"/>
    <property type="match status" value="1"/>
</dbReference>
<dbReference type="PANTHER" id="PTHR42742:SF3">
    <property type="entry name" value="FRUCTOKINASE"/>
    <property type="match status" value="1"/>
</dbReference>
<evidence type="ECO:0000256" key="1">
    <source>
        <dbReference type="ARBA" id="ARBA00000757"/>
    </source>
</evidence>
<dbReference type="Proteomes" id="UP000606889">
    <property type="component" value="Unassembled WGS sequence"/>
</dbReference>
<dbReference type="Pfam" id="PF21621">
    <property type="entry name" value="MPI_cupin_dom"/>
    <property type="match status" value="1"/>
</dbReference>
<dbReference type="NCBIfam" id="TIGR00218">
    <property type="entry name" value="manA"/>
    <property type="match status" value="1"/>
</dbReference>
<keyword evidence="7 12" id="KW-0413">Isomerase</keyword>
<dbReference type="EMBL" id="JACOON010000003">
    <property type="protein sequence ID" value="MBC5648198.1"/>
    <property type="molecule type" value="Genomic_DNA"/>
</dbReference>
<protein>
    <recommendedName>
        <fullName evidence="4">mannose-6-phosphate isomerase</fullName>
        <ecNumber evidence="4">5.3.1.8</ecNumber>
    </recommendedName>
    <alternativeName>
        <fullName evidence="8">Phosphohexomutase</fullName>
    </alternativeName>
    <alternativeName>
        <fullName evidence="9">Phosphomannose isomerase</fullName>
    </alternativeName>
</protein>
<proteinExistence type="inferred from homology"/>
<feature type="domain" description="Phosphomannose isomerase type I catalytic" evidence="10">
    <location>
        <begin position="7"/>
        <end position="105"/>
    </location>
</feature>
<keyword evidence="13" id="KW-1185">Reference proteome</keyword>
<evidence type="ECO:0000313" key="13">
    <source>
        <dbReference type="Proteomes" id="UP000606889"/>
    </source>
</evidence>
<dbReference type="EC" id="5.3.1.8" evidence="4"/>
<dbReference type="Gene3D" id="2.60.120.10">
    <property type="entry name" value="Jelly Rolls"/>
    <property type="match status" value="2"/>
</dbReference>